<dbReference type="InterPro" id="IPR019288">
    <property type="entry name" value="3'-5'_exonuclease_PolB-like"/>
</dbReference>
<name>A0AAJ1TR40_9HYPH</name>
<dbReference type="GO" id="GO:0004527">
    <property type="term" value="F:exonuclease activity"/>
    <property type="evidence" value="ECO:0007669"/>
    <property type="project" value="UniProtKB-KW"/>
</dbReference>
<dbReference type="SUPFAM" id="SSF53098">
    <property type="entry name" value="Ribonuclease H-like"/>
    <property type="match status" value="1"/>
</dbReference>
<protein>
    <submittedName>
        <fullName evidence="2">PolB exonuclease-like 3'-5' exonuclease</fullName>
    </submittedName>
</protein>
<dbReference type="GO" id="GO:0003676">
    <property type="term" value="F:nucleic acid binding"/>
    <property type="evidence" value="ECO:0007669"/>
    <property type="project" value="InterPro"/>
</dbReference>
<evidence type="ECO:0000313" key="3">
    <source>
        <dbReference type="Proteomes" id="UP001223420"/>
    </source>
</evidence>
<gene>
    <name evidence="2" type="ORF">QO001_004234</name>
</gene>
<organism evidence="2 3">
    <name type="scientific">Methylobacterium brachiatum</name>
    <dbReference type="NCBI Taxonomy" id="269660"/>
    <lineage>
        <taxon>Bacteria</taxon>
        <taxon>Pseudomonadati</taxon>
        <taxon>Pseudomonadota</taxon>
        <taxon>Alphaproteobacteria</taxon>
        <taxon>Hyphomicrobiales</taxon>
        <taxon>Methylobacteriaceae</taxon>
        <taxon>Methylobacterium</taxon>
    </lineage>
</organism>
<dbReference type="InterPro" id="IPR012337">
    <property type="entry name" value="RNaseH-like_sf"/>
</dbReference>
<keyword evidence="2" id="KW-0540">Nuclease</keyword>
<dbReference type="Gene3D" id="3.30.420.10">
    <property type="entry name" value="Ribonuclease H-like superfamily/Ribonuclease H"/>
    <property type="match status" value="1"/>
</dbReference>
<accession>A0AAJ1TR40</accession>
<reference evidence="2" key="1">
    <citation type="submission" date="2023-07" db="EMBL/GenBank/DDBJ databases">
        <title>Genomic Encyclopedia of Type Strains, Phase IV (KMG-IV): sequencing the most valuable type-strain genomes for metagenomic binning, comparative biology and taxonomic classification.</title>
        <authorList>
            <person name="Goeker M."/>
        </authorList>
    </citation>
    <scope>NUCLEOTIDE SEQUENCE</scope>
    <source>
        <strain evidence="2">DSM 19569</strain>
    </source>
</reference>
<keyword evidence="2" id="KW-0378">Hydrolase</keyword>
<sequence>MDLARQTPRPPTASAPHTRLLCLDVETAPDRARMPAAWGAKFPKPIWHRVVAISVVEARIEADGDGFERYAVTGCRSGGAPDWDEARLLRGFWGYFAREPSRVVTWNGRAFDLPVLMQRTMVHGLTARGWHGDGGRHGYTNRYSERWHCDLMDALSTYGACARLSLDEAARALDLPGKIGGHGGDVEAMILAGEVERVRAYCEGDVLNLFGLYCRYALLTGRQAPAGHAEALAGLSAYLAGERAGRPHLGAFLDAWRPPDAAAGRAG</sequence>
<comment type="caution">
    <text evidence="2">The sequence shown here is derived from an EMBL/GenBank/DDBJ whole genome shotgun (WGS) entry which is preliminary data.</text>
</comment>
<dbReference type="InterPro" id="IPR036397">
    <property type="entry name" value="RNaseH_sf"/>
</dbReference>
<keyword evidence="2" id="KW-0269">Exonuclease</keyword>
<dbReference type="EMBL" id="JAUSWL010000008">
    <property type="protein sequence ID" value="MDQ0545291.1"/>
    <property type="molecule type" value="Genomic_DNA"/>
</dbReference>
<evidence type="ECO:0000259" key="1">
    <source>
        <dbReference type="Pfam" id="PF10108"/>
    </source>
</evidence>
<dbReference type="AlphaFoldDB" id="A0AAJ1TR40"/>
<feature type="domain" description="Predicted 3'-5' exonuclease PolB-like" evidence="1">
    <location>
        <begin position="41"/>
        <end position="256"/>
    </location>
</feature>
<evidence type="ECO:0000313" key="2">
    <source>
        <dbReference type="EMBL" id="MDQ0545291.1"/>
    </source>
</evidence>
<dbReference type="RefSeq" id="WP_230367079.1">
    <property type="nucleotide sequence ID" value="NZ_JAJALK010000009.1"/>
</dbReference>
<dbReference type="Pfam" id="PF10108">
    <property type="entry name" value="DNA_pol_B_exo2"/>
    <property type="match status" value="1"/>
</dbReference>
<dbReference type="Proteomes" id="UP001223420">
    <property type="component" value="Unassembled WGS sequence"/>
</dbReference>
<proteinExistence type="predicted"/>